<dbReference type="AlphaFoldDB" id="A0A443SK82"/>
<dbReference type="GO" id="GO:0005886">
    <property type="term" value="C:plasma membrane"/>
    <property type="evidence" value="ECO:0007669"/>
    <property type="project" value="TreeGrafter"/>
</dbReference>
<feature type="transmembrane region" description="Helical" evidence="11">
    <location>
        <begin position="455"/>
        <end position="479"/>
    </location>
</feature>
<reference evidence="15 16" key="1">
    <citation type="journal article" date="2018" name="Gigascience">
        <title>Genomes of trombidid mites reveal novel predicted allergens and laterally-transferred genes associated with secondary metabolism.</title>
        <authorList>
            <person name="Dong X."/>
            <person name="Chaisiri K."/>
            <person name="Xia D."/>
            <person name="Armstrong S.D."/>
            <person name="Fang Y."/>
            <person name="Donnelly M.J."/>
            <person name="Kadowaki T."/>
            <person name="McGarry J.W."/>
            <person name="Darby A.C."/>
            <person name="Makepeace B.L."/>
        </authorList>
    </citation>
    <scope>NUCLEOTIDE SEQUENCE [LARGE SCALE GENOMIC DNA]</scope>
    <source>
        <strain evidence="15">UoL-UT</strain>
    </source>
</reference>
<feature type="domain" description="FZ" evidence="13">
    <location>
        <begin position="37"/>
        <end position="156"/>
    </location>
</feature>
<dbReference type="VEuPathDB" id="VectorBase:LDEU004128"/>
<dbReference type="GO" id="GO:0042813">
    <property type="term" value="F:Wnt receptor activity"/>
    <property type="evidence" value="ECO:0007669"/>
    <property type="project" value="TreeGrafter"/>
</dbReference>
<proteinExistence type="inferred from homology"/>
<dbReference type="SUPFAM" id="SSF63501">
    <property type="entry name" value="Frizzled cysteine-rich domain"/>
    <property type="match status" value="1"/>
</dbReference>
<comment type="subcellular location">
    <subcellularLocation>
        <location evidence="1">Membrane</location>
        <topology evidence="1">Multi-pass membrane protein</topology>
    </subcellularLocation>
</comment>
<dbReference type="InterPro" id="IPR000539">
    <property type="entry name" value="Frizzled/Smoothened_7TM"/>
</dbReference>
<feature type="disulfide bond" evidence="9">
    <location>
        <begin position="42"/>
        <end position="103"/>
    </location>
</feature>
<evidence type="ECO:0000256" key="11">
    <source>
        <dbReference type="SAM" id="Phobius"/>
    </source>
</evidence>
<comment type="caution">
    <text evidence="15">The sequence shown here is derived from an EMBL/GenBank/DDBJ whole genome shotgun (WGS) entry which is preliminary data.</text>
</comment>
<dbReference type="FunFam" id="1.10.2000.10:FF:000003">
    <property type="entry name" value="Frizzled class receptor 2"/>
    <property type="match status" value="1"/>
</dbReference>
<evidence type="ECO:0000256" key="4">
    <source>
        <dbReference type="ARBA" id="ARBA00022692"/>
    </source>
</evidence>
<dbReference type="PANTHER" id="PTHR11309:SF47">
    <property type="entry name" value="FRIZZLED"/>
    <property type="match status" value="1"/>
</dbReference>
<feature type="transmembrane region" description="Helical" evidence="11">
    <location>
        <begin position="408"/>
        <end position="434"/>
    </location>
</feature>
<feature type="compositionally biased region" description="Polar residues" evidence="10">
    <location>
        <begin position="162"/>
        <end position="181"/>
    </location>
</feature>
<dbReference type="Pfam" id="PF01392">
    <property type="entry name" value="Fz"/>
    <property type="match status" value="1"/>
</dbReference>
<keyword evidence="3" id="KW-0217">Developmental protein</keyword>
<gene>
    <name evidence="15" type="ORF">B4U80_07605</name>
</gene>
<evidence type="ECO:0000256" key="3">
    <source>
        <dbReference type="ARBA" id="ARBA00022473"/>
    </source>
</evidence>
<protein>
    <submittedName>
        <fullName evidence="15">Frizzled-7-A-like protein</fullName>
    </submittedName>
</protein>
<evidence type="ECO:0000256" key="12">
    <source>
        <dbReference type="SAM" id="SignalP"/>
    </source>
</evidence>
<evidence type="ECO:0000256" key="6">
    <source>
        <dbReference type="ARBA" id="ARBA00023136"/>
    </source>
</evidence>
<evidence type="ECO:0000259" key="13">
    <source>
        <dbReference type="PROSITE" id="PS50038"/>
    </source>
</evidence>
<dbReference type="Pfam" id="PF01534">
    <property type="entry name" value="Frizzled"/>
    <property type="match status" value="1"/>
</dbReference>
<sequence>MECLLYVWTILLTITSGILVNASRLTDGESVAAPHIPHHGRCEPIIIPLCKDIRYNETIMPNLLNHQKQEDAGMEVHQFFPLVKVQCSPDLQFFLCSMYAPVCTILEKAIPPCRSLCQSARNGCEALVNKFGFRWPESLECSKFPEGGGDELCVGETGGHRSASSVEQSSKVLPGKQSKTSNTTVSRHLGFRCPLQLQTPVGSEYILRVDGKDVKNCGAPCDGVFFNKEERKNLRIWTGTWAILCAVSTSFTVLTFVVDTRRFNYPERPVIFLSVCYFFVAIVYVAGFVEEDKIACNEPFPPPSDRTNLQMLSTITQGNKKESCTLLFMTLYFFTMSSAIWWVILTMTWVLAAGLKWSPEAIENNSHLFHLFAWALPAVKTITVLAMGKVEGDSLSGVCFVGLWNQDTLNLFIFVPLLVYLVIGCFLLLIGFVSMFKIRTMMKMDGNKTEKLEKLMLRIGFFSALYICPMVILLSCYYYEKVNFEYWIVAWRNDICTKREYSVACPPITSDKTLYKPSFAVFLLKYLATLMAGITSGFWVWSEKTCVSWLNFYSRLCCSKSKNETYI</sequence>
<dbReference type="PROSITE" id="PS50038">
    <property type="entry name" value="FZ"/>
    <property type="match status" value="1"/>
</dbReference>
<evidence type="ECO:0000256" key="2">
    <source>
        <dbReference type="ARBA" id="ARBA00008077"/>
    </source>
</evidence>
<feature type="transmembrane region" description="Helical" evidence="11">
    <location>
        <begin position="519"/>
        <end position="541"/>
    </location>
</feature>
<dbReference type="InterPro" id="IPR015526">
    <property type="entry name" value="Frizzled/SFRP"/>
</dbReference>
<evidence type="ECO:0000256" key="8">
    <source>
        <dbReference type="ARBA" id="ARBA00023170"/>
    </source>
</evidence>
<dbReference type="SMART" id="SM01330">
    <property type="entry name" value="Frizzled"/>
    <property type="match status" value="1"/>
</dbReference>
<dbReference type="SMART" id="SM00063">
    <property type="entry name" value="FRI"/>
    <property type="match status" value="1"/>
</dbReference>
<evidence type="ECO:0000256" key="5">
    <source>
        <dbReference type="ARBA" id="ARBA00022989"/>
    </source>
</evidence>
<dbReference type="Gene3D" id="1.20.1070.10">
    <property type="entry name" value="Rhodopsin 7-helix transmembrane proteins"/>
    <property type="match status" value="1"/>
</dbReference>
<evidence type="ECO:0000256" key="10">
    <source>
        <dbReference type="SAM" id="MobiDB-lite"/>
    </source>
</evidence>
<keyword evidence="16" id="KW-1185">Reference proteome</keyword>
<evidence type="ECO:0000313" key="16">
    <source>
        <dbReference type="Proteomes" id="UP000288716"/>
    </source>
</evidence>
<dbReference type="STRING" id="299467.A0A443SK82"/>
<comment type="caution">
    <text evidence="9">Lacks conserved residue(s) required for the propagation of feature annotation.</text>
</comment>
<feature type="transmembrane region" description="Helical" evidence="11">
    <location>
        <begin position="270"/>
        <end position="289"/>
    </location>
</feature>
<comment type="similarity">
    <text evidence="2">Belongs to the G-protein coupled receptor Fz/Smo family.</text>
</comment>
<name>A0A443SK82_9ACAR</name>
<dbReference type="EMBL" id="NCKV01001687">
    <property type="protein sequence ID" value="RWS27913.1"/>
    <property type="molecule type" value="Genomic_DNA"/>
</dbReference>
<dbReference type="PROSITE" id="PS50261">
    <property type="entry name" value="G_PROTEIN_RECEP_F2_4"/>
    <property type="match status" value="1"/>
</dbReference>
<keyword evidence="4 11" id="KW-0812">Transmembrane</keyword>
<keyword evidence="6 11" id="KW-0472">Membrane</keyword>
<feature type="disulfide bond" evidence="9">
    <location>
        <begin position="50"/>
        <end position="96"/>
    </location>
</feature>
<feature type="chain" id="PRO_5019229872" evidence="12">
    <location>
        <begin position="18"/>
        <end position="567"/>
    </location>
</feature>
<feature type="disulfide bond" evidence="9">
    <location>
        <begin position="117"/>
        <end position="141"/>
    </location>
</feature>
<keyword evidence="5 11" id="KW-1133">Transmembrane helix</keyword>
<dbReference type="OrthoDB" id="10053709at2759"/>
<dbReference type="GO" id="GO:0060070">
    <property type="term" value="P:canonical Wnt signaling pathway"/>
    <property type="evidence" value="ECO:0007669"/>
    <property type="project" value="TreeGrafter"/>
</dbReference>
<feature type="region of interest" description="Disordered" evidence="10">
    <location>
        <begin position="157"/>
        <end position="181"/>
    </location>
</feature>
<feature type="signal peptide" evidence="12">
    <location>
        <begin position="1"/>
        <end position="17"/>
    </location>
</feature>
<keyword evidence="7 9" id="KW-1015">Disulfide bond</keyword>
<feature type="transmembrane region" description="Helical" evidence="11">
    <location>
        <begin position="367"/>
        <end position="388"/>
    </location>
</feature>
<dbReference type="Proteomes" id="UP000288716">
    <property type="component" value="Unassembled WGS sequence"/>
</dbReference>
<feature type="domain" description="G-protein coupled receptors family 2 profile 2" evidence="14">
    <location>
        <begin position="234"/>
        <end position="548"/>
    </location>
</feature>
<feature type="transmembrane region" description="Helical" evidence="11">
    <location>
        <begin position="236"/>
        <end position="258"/>
    </location>
</feature>
<organism evidence="15 16">
    <name type="scientific">Leptotrombidium deliense</name>
    <dbReference type="NCBI Taxonomy" id="299467"/>
    <lineage>
        <taxon>Eukaryota</taxon>
        <taxon>Metazoa</taxon>
        <taxon>Ecdysozoa</taxon>
        <taxon>Arthropoda</taxon>
        <taxon>Chelicerata</taxon>
        <taxon>Arachnida</taxon>
        <taxon>Acari</taxon>
        <taxon>Acariformes</taxon>
        <taxon>Trombidiformes</taxon>
        <taxon>Prostigmata</taxon>
        <taxon>Anystina</taxon>
        <taxon>Parasitengona</taxon>
        <taxon>Trombiculoidea</taxon>
        <taxon>Trombiculidae</taxon>
        <taxon>Leptotrombidium</taxon>
    </lineage>
</organism>
<dbReference type="InterPro" id="IPR036790">
    <property type="entry name" value="Frizzled_dom_sf"/>
</dbReference>
<dbReference type="InterPro" id="IPR017981">
    <property type="entry name" value="GPCR_2-like_7TM"/>
</dbReference>
<keyword evidence="8" id="KW-0675">Receptor</keyword>
<dbReference type="GO" id="GO:0017147">
    <property type="term" value="F:Wnt-protein binding"/>
    <property type="evidence" value="ECO:0007669"/>
    <property type="project" value="TreeGrafter"/>
</dbReference>
<dbReference type="CDD" id="cd07458">
    <property type="entry name" value="CRD_FZ1_like"/>
    <property type="match status" value="1"/>
</dbReference>
<dbReference type="PANTHER" id="PTHR11309">
    <property type="entry name" value="FRIZZLED"/>
    <property type="match status" value="1"/>
</dbReference>
<dbReference type="InterPro" id="IPR020067">
    <property type="entry name" value="Frizzled_dom"/>
</dbReference>
<dbReference type="Gene3D" id="1.10.2000.10">
    <property type="entry name" value="Frizzled cysteine-rich domain"/>
    <property type="match status" value="1"/>
</dbReference>
<evidence type="ECO:0000256" key="9">
    <source>
        <dbReference type="PROSITE-ProRule" id="PRU00090"/>
    </source>
</evidence>
<evidence type="ECO:0000313" key="15">
    <source>
        <dbReference type="EMBL" id="RWS27913.1"/>
    </source>
</evidence>
<feature type="transmembrane region" description="Helical" evidence="11">
    <location>
        <begin position="331"/>
        <end position="355"/>
    </location>
</feature>
<evidence type="ECO:0000259" key="14">
    <source>
        <dbReference type="PROSITE" id="PS50261"/>
    </source>
</evidence>
<dbReference type="PRINTS" id="PR00489">
    <property type="entry name" value="FRIZZLED"/>
</dbReference>
<dbReference type="GO" id="GO:0035567">
    <property type="term" value="P:non-canonical Wnt signaling pathway"/>
    <property type="evidence" value="ECO:0007669"/>
    <property type="project" value="TreeGrafter"/>
</dbReference>
<evidence type="ECO:0000256" key="7">
    <source>
        <dbReference type="ARBA" id="ARBA00023157"/>
    </source>
</evidence>
<evidence type="ECO:0000256" key="1">
    <source>
        <dbReference type="ARBA" id="ARBA00004141"/>
    </source>
</evidence>
<accession>A0A443SK82</accession>
<keyword evidence="12" id="KW-0732">Signal</keyword>